<evidence type="ECO:0000313" key="1">
    <source>
        <dbReference type="EMBL" id="KAF2659734.1"/>
    </source>
</evidence>
<gene>
    <name evidence="1" type="ORF">K491DRAFT_712282</name>
</gene>
<reference evidence="1" key="1">
    <citation type="journal article" date="2020" name="Stud. Mycol.">
        <title>101 Dothideomycetes genomes: a test case for predicting lifestyles and emergence of pathogens.</title>
        <authorList>
            <person name="Haridas S."/>
            <person name="Albert R."/>
            <person name="Binder M."/>
            <person name="Bloem J."/>
            <person name="Labutti K."/>
            <person name="Salamov A."/>
            <person name="Andreopoulos B."/>
            <person name="Baker S."/>
            <person name="Barry K."/>
            <person name="Bills G."/>
            <person name="Bluhm B."/>
            <person name="Cannon C."/>
            <person name="Castanera R."/>
            <person name="Culley D."/>
            <person name="Daum C."/>
            <person name="Ezra D."/>
            <person name="Gonzalez J."/>
            <person name="Henrissat B."/>
            <person name="Kuo A."/>
            <person name="Liang C."/>
            <person name="Lipzen A."/>
            <person name="Lutzoni F."/>
            <person name="Magnuson J."/>
            <person name="Mondo S."/>
            <person name="Nolan M."/>
            <person name="Ohm R."/>
            <person name="Pangilinan J."/>
            <person name="Park H.-J."/>
            <person name="Ramirez L."/>
            <person name="Alfaro M."/>
            <person name="Sun H."/>
            <person name="Tritt A."/>
            <person name="Yoshinaga Y."/>
            <person name="Zwiers L.-H."/>
            <person name="Turgeon B."/>
            <person name="Goodwin S."/>
            <person name="Spatafora J."/>
            <person name="Crous P."/>
            <person name="Grigoriev I."/>
        </authorList>
    </citation>
    <scope>NUCLEOTIDE SEQUENCE</scope>
    <source>
        <strain evidence="1">CBS 122681</strain>
    </source>
</reference>
<organism evidence="1 2">
    <name type="scientific">Lophiostoma macrostomum CBS 122681</name>
    <dbReference type="NCBI Taxonomy" id="1314788"/>
    <lineage>
        <taxon>Eukaryota</taxon>
        <taxon>Fungi</taxon>
        <taxon>Dikarya</taxon>
        <taxon>Ascomycota</taxon>
        <taxon>Pezizomycotina</taxon>
        <taxon>Dothideomycetes</taxon>
        <taxon>Pleosporomycetidae</taxon>
        <taxon>Pleosporales</taxon>
        <taxon>Lophiostomataceae</taxon>
        <taxon>Lophiostoma</taxon>
    </lineage>
</organism>
<protein>
    <submittedName>
        <fullName evidence="1">Uncharacterized protein</fullName>
    </submittedName>
</protein>
<sequence length="161" mass="19047">MPKGKEGKANRKMEKQIANGIMRHANVKVTDTIGVGQLRKYTDLPKYKSLLESMKVDVIKAKEERQAVSEHRDRLFLSHPYLYDYLCQPLYDINSFIRFAEYMIGSVKTTRDEYEEAFNKVVKFPYRIQERTCYEISDDFETTMVPLWEQYQILKEVAQVT</sequence>
<name>A0A6A6TMC0_9PLEO</name>
<dbReference type="Proteomes" id="UP000799324">
    <property type="component" value="Unassembled WGS sequence"/>
</dbReference>
<keyword evidence="2" id="KW-1185">Reference proteome</keyword>
<proteinExistence type="predicted"/>
<accession>A0A6A6TMC0</accession>
<dbReference type="AlphaFoldDB" id="A0A6A6TMC0"/>
<dbReference type="EMBL" id="MU004304">
    <property type="protein sequence ID" value="KAF2659734.1"/>
    <property type="molecule type" value="Genomic_DNA"/>
</dbReference>
<evidence type="ECO:0000313" key="2">
    <source>
        <dbReference type="Proteomes" id="UP000799324"/>
    </source>
</evidence>